<dbReference type="EMBL" id="CP062175">
    <property type="protein sequence ID" value="WXK37928.1"/>
    <property type="molecule type" value="Genomic_DNA"/>
</dbReference>
<dbReference type="InterPro" id="IPR018003">
    <property type="entry name" value="Insecticidal_toxin/plasmid_vir"/>
</dbReference>
<evidence type="ECO:0008006" key="5">
    <source>
        <dbReference type="Google" id="ProtNLM"/>
    </source>
</evidence>
<feature type="compositionally biased region" description="Polar residues" evidence="2">
    <location>
        <begin position="1"/>
        <end position="10"/>
    </location>
</feature>
<evidence type="ECO:0000313" key="3">
    <source>
        <dbReference type="EMBL" id="WXK37928.1"/>
    </source>
</evidence>
<keyword evidence="3" id="KW-0614">Plasmid</keyword>
<evidence type="ECO:0000256" key="2">
    <source>
        <dbReference type="SAM" id="MobiDB-lite"/>
    </source>
</evidence>
<proteinExistence type="predicted"/>
<geneLocation type="plasmid" evidence="3 4">
    <name>megaplasmid</name>
</geneLocation>
<name>A0ABZ2PS58_9BURK</name>
<keyword evidence="4" id="KW-1185">Reference proteome</keyword>
<dbReference type="RefSeq" id="WP_338910466.1">
    <property type="nucleotide sequence ID" value="NZ_CP062175.1"/>
</dbReference>
<organism evidence="3 4">
    <name type="scientific">Mycetohabitans rhizoxinica</name>
    <dbReference type="NCBI Taxonomy" id="412963"/>
    <lineage>
        <taxon>Bacteria</taxon>
        <taxon>Pseudomonadati</taxon>
        <taxon>Pseudomonadota</taxon>
        <taxon>Betaproteobacteria</taxon>
        <taxon>Burkholderiales</taxon>
        <taxon>Burkholderiaceae</taxon>
        <taxon>Mycetohabitans</taxon>
    </lineage>
</organism>
<accession>A0ABZ2PS58</accession>
<protein>
    <recommendedName>
        <fullName evidence="5">Virulence plasmid A protein</fullName>
    </recommendedName>
</protein>
<sequence length="1226" mass="136262">MNDTTVSVPSSDELPERGEQGATDTQAAPSLGPVKEVASSRLLQQLAPEHGVKAQHTDLSLQSVLEQTGFRSVFDIVAKPKRTFMGVLGAQWRGDTERVYDNALRYAVQIARIYREHAVTRPKREPGQATRGLVDEGPFYADQFQENWFEFCESGALEAWDAPPAYLYDIYKFAQKLESEHAESGGGRIPLDLRRPDLKDLRIDHASTYEVVPALAIVNRVLTALVDAYKEDTEDQEKTVYQLLAQRHHPFRFPYEFAHHQTMLGLAELKAPLGTLIYRLQRMLPINIQTIDDSSALGYALPALSQLSPAQQTILTQPPFFAHLYFVTDSTSEPWRGPGTHARLDWTSADEHYYVVTPGQSSVAGPDEMSKQSDGDGDTWIEFDIESKEGGSLRVKLLANKVIRGIKRYPMNAYREHAMQPVFFLLHPYGAENHNDQSLPEDGQTYTGSFLIDVRNRNEVTPGTDHFLRWKIGFVHNSETPGTWRLSESQQQFFSRYYGISINDSEAQVLKSLPIFLQQTDLEDNALNALLARGSFSPAVSPNALPLNSILLDGELRPARSYPFPHHYGAVYVNGTGVLNDEQDFYSASVDVETVTLENETRQFLINTSLDRFDRLQRMIRLQRWTGQSFAELDTLIVAAMRAEGEANLSLETNLNTVRVLGAFRYFHEKYSVEADEFAAFLYNLSPYAPAGRENLFDRVFNTPQLLEVPLVADGGDISDDSDDPASRQMMMQICAALGLAPTPESYGRAAGIARELCPGHHWKRTLYVLSIIYRQARIARMFGLTIEDCLALLELLGGEEYVKLIASGRITARASSLSEDKRFHKAALSDEKGVDALDVLMQLDWAVDWLRDAKLTIAQVQQYLGRKTAAPIATTAVAQMIERMTQGVKSSAVTAATLDGLNLPRYDKSDRPIDWMEVITSEISEMGALVDNNGLVKAYARPYGEPVDASLRQRVESVVNSLTLAEQDKDEAAESLTAALAGAQSQQSALVEAELNQLIGLPYEMAESVLAWSGDTIYALLAATHDEGQRAAGAVNEDDVSETYLALLGKVLRHSKAALELRLFSTSLHALTSQSAWLDGRPDALHLSDLSTLYLLQRYQAWLPDVAGGEDAVLRYFALANPEEAKNNEEWLCACHRALADLLGWTLADVEAVTRRLPQQVARSFADVEWLLRIDAQAQRTNLSIAALLALSGMHAASDARDWQQAGQWAMAAQRAQSSPAAAQR</sequence>
<evidence type="ECO:0000313" key="4">
    <source>
        <dbReference type="Proteomes" id="UP001493153"/>
    </source>
</evidence>
<dbReference type="Proteomes" id="UP001493153">
    <property type="component" value="Plasmid megaplasmid"/>
</dbReference>
<gene>
    <name evidence="3" type="ORF">IHE29_00825</name>
</gene>
<reference evidence="3 4" key="1">
    <citation type="submission" date="2020-09" db="EMBL/GenBank/DDBJ databases">
        <title>Genome sequences of Mycetohabitans spp.</title>
        <authorList>
            <person name="Carter M.E."/>
            <person name="Carpenter S.C.D."/>
            <person name="Bogdanove A.J."/>
        </authorList>
    </citation>
    <scope>NUCLEOTIDE SEQUENCE [LARGE SCALE GENOMIC DNA]</scope>
    <source>
        <strain evidence="3 4">B12</strain>
        <plasmid evidence="3 4">megaplasmid</plasmid>
    </source>
</reference>
<dbReference type="Pfam" id="PF03538">
    <property type="entry name" value="VRP1"/>
    <property type="match status" value="1"/>
</dbReference>
<keyword evidence="1" id="KW-0843">Virulence</keyword>
<feature type="region of interest" description="Disordered" evidence="2">
    <location>
        <begin position="1"/>
        <end position="31"/>
    </location>
</feature>
<evidence type="ECO:0000256" key="1">
    <source>
        <dbReference type="ARBA" id="ARBA00023026"/>
    </source>
</evidence>